<feature type="domain" description="Globin" evidence="8">
    <location>
        <begin position="3"/>
        <end position="147"/>
    </location>
</feature>
<evidence type="ECO:0000256" key="5">
    <source>
        <dbReference type="ARBA" id="ARBA00022723"/>
    </source>
</evidence>
<dbReference type="GO" id="GO:0005344">
    <property type="term" value="F:oxygen carrier activity"/>
    <property type="evidence" value="ECO:0007669"/>
    <property type="project" value="UniProtKB-KW"/>
</dbReference>
<dbReference type="InterPro" id="IPR012292">
    <property type="entry name" value="Globin/Proto"/>
</dbReference>
<dbReference type="GO" id="GO:0043177">
    <property type="term" value="F:organic acid binding"/>
    <property type="evidence" value="ECO:0007669"/>
    <property type="project" value="TreeGrafter"/>
</dbReference>
<keyword evidence="5" id="KW-0479">Metal-binding</keyword>
<evidence type="ECO:0000313" key="9">
    <source>
        <dbReference type="Ensembl" id="ENSMAMP00000057262.1"/>
    </source>
</evidence>
<evidence type="ECO:0000259" key="8">
    <source>
        <dbReference type="PROSITE" id="PS01033"/>
    </source>
</evidence>
<dbReference type="InterPro" id="IPR000971">
    <property type="entry name" value="Globin"/>
</dbReference>
<reference evidence="9" key="2">
    <citation type="submission" date="2025-09" db="UniProtKB">
        <authorList>
            <consortium name="Ensembl"/>
        </authorList>
    </citation>
    <scope>IDENTIFICATION</scope>
</reference>
<comment type="similarity">
    <text evidence="1 7">Belongs to the globin family.</text>
</comment>
<reference evidence="9" key="1">
    <citation type="submission" date="2025-08" db="UniProtKB">
        <authorList>
            <consortium name="Ensembl"/>
        </authorList>
    </citation>
    <scope>IDENTIFICATION</scope>
</reference>
<dbReference type="PANTHER" id="PTHR11442">
    <property type="entry name" value="HEMOGLOBIN FAMILY MEMBER"/>
    <property type="match status" value="1"/>
</dbReference>
<dbReference type="GO" id="GO:0031720">
    <property type="term" value="F:haptoglobin binding"/>
    <property type="evidence" value="ECO:0007669"/>
    <property type="project" value="TreeGrafter"/>
</dbReference>
<evidence type="ECO:0000256" key="3">
    <source>
        <dbReference type="ARBA" id="ARBA00022617"/>
    </source>
</evidence>
<dbReference type="GeneTree" id="ENSGT00940000157809"/>
<dbReference type="Gene3D" id="1.10.490.10">
    <property type="entry name" value="Globins"/>
    <property type="match status" value="1"/>
</dbReference>
<dbReference type="InParanoid" id="A0A7N8XTC0"/>
<organism evidence="9 10">
    <name type="scientific">Mastacembelus armatus</name>
    <name type="common">zig-zag eel</name>
    <dbReference type="NCBI Taxonomy" id="205130"/>
    <lineage>
        <taxon>Eukaryota</taxon>
        <taxon>Metazoa</taxon>
        <taxon>Chordata</taxon>
        <taxon>Craniata</taxon>
        <taxon>Vertebrata</taxon>
        <taxon>Euteleostomi</taxon>
        <taxon>Actinopterygii</taxon>
        <taxon>Neopterygii</taxon>
        <taxon>Teleostei</taxon>
        <taxon>Neoteleostei</taxon>
        <taxon>Acanthomorphata</taxon>
        <taxon>Anabantaria</taxon>
        <taxon>Synbranchiformes</taxon>
        <taxon>Mastacembelidae</taxon>
        <taxon>Mastacembelus</taxon>
    </lineage>
</organism>
<evidence type="ECO:0000256" key="7">
    <source>
        <dbReference type="RuleBase" id="RU000356"/>
    </source>
</evidence>
<dbReference type="GO" id="GO:0042744">
    <property type="term" value="P:hydrogen peroxide catabolic process"/>
    <property type="evidence" value="ECO:0007669"/>
    <property type="project" value="TreeGrafter"/>
</dbReference>
<dbReference type="GO" id="GO:0019825">
    <property type="term" value="F:oxygen binding"/>
    <property type="evidence" value="ECO:0007669"/>
    <property type="project" value="InterPro"/>
</dbReference>
<keyword evidence="3 7" id="KW-0349">Heme</keyword>
<keyword evidence="10" id="KW-1185">Reference proteome</keyword>
<protein>
    <submittedName>
        <fullName evidence="9">Hemoglobin, beta adult 2</fullName>
    </submittedName>
</protein>
<proteinExistence type="inferred from homology"/>
<dbReference type="OrthoDB" id="9886081at2759"/>
<dbReference type="PRINTS" id="PR00814">
    <property type="entry name" value="BETAHAEM"/>
</dbReference>
<dbReference type="GO" id="GO:0072562">
    <property type="term" value="C:blood microparticle"/>
    <property type="evidence" value="ECO:0007669"/>
    <property type="project" value="TreeGrafter"/>
</dbReference>
<dbReference type="GeneID" id="113140288"/>
<dbReference type="Proteomes" id="UP000261640">
    <property type="component" value="Unplaced"/>
</dbReference>
<sequence>MTQWTDKERSMVSAIWEKINIDEIGPEVMARVLIVYPWTERYFGTFGDIFTTTAILNNAKVAAHGKVVLKALGKAVTDIDNIRTIYADLSRLHYEELQVDPDNFRLLADCIIIAVACKLRNTLDPQSQATLQKFLYAVVEALNSQYC</sequence>
<dbReference type="SUPFAM" id="SSF46458">
    <property type="entry name" value="Globin-like"/>
    <property type="match status" value="1"/>
</dbReference>
<accession>A0A7N8XTC0</accession>
<dbReference type="GO" id="GO:0004601">
    <property type="term" value="F:peroxidase activity"/>
    <property type="evidence" value="ECO:0007669"/>
    <property type="project" value="TreeGrafter"/>
</dbReference>
<evidence type="ECO:0000256" key="6">
    <source>
        <dbReference type="ARBA" id="ARBA00023004"/>
    </source>
</evidence>
<dbReference type="InterPro" id="IPR050056">
    <property type="entry name" value="Hemoglobin_oxygen_transport"/>
</dbReference>
<dbReference type="GO" id="GO:0005833">
    <property type="term" value="C:hemoglobin complex"/>
    <property type="evidence" value="ECO:0007669"/>
    <property type="project" value="InterPro"/>
</dbReference>
<dbReference type="CDD" id="cd08925">
    <property type="entry name" value="Hb-beta-like"/>
    <property type="match status" value="1"/>
</dbReference>
<keyword evidence="4 7" id="KW-0561">Oxygen transport</keyword>
<dbReference type="GO" id="GO:0046872">
    <property type="term" value="F:metal ion binding"/>
    <property type="evidence" value="ECO:0007669"/>
    <property type="project" value="UniProtKB-KW"/>
</dbReference>
<evidence type="ECO:0000313" key="10">
    <source>
        <dbReference type="Proteomes" id="UP000261640"/>
    </source>
</evidence>
<evidence type="ECO:0000256" key="4">
    <source>
        <dbReference type="ARBA" id="ARBA00022621"/>
    </source>
</evidence>
<keyword evidence="2 7" id="KW-0813">Transport</keyword>
<dbReference type="InterPro" id="IPR002337">
    <property type="entry name" value="Hemoglobin_b"/>
</dbReference>
<dbReference type="GO" id="GO:0020037">
    <property type="term" value="F:heme binding"/>
    <property type="evidence" value="ECO:0007669"/>
    <property type="project" value="InterPro"/>
</dbReference>
<dbReference type="Pfam" id="PF00042">
    <property type="entry name" value="Globin"/>
    <property type="match status" value="1"/>
</dbReference>
<dbReference type="InterPro" id="IPR009050">
    <property type="entry name" value="Globin-like_sf"/>
</dbReference>
<keyword evidence="6" id="KW-0408">Iron</keyword>
<name>A0A7N8XTC0_9TELE</name>
<evidence type="ECO:0000256" key="1">
    <source>
        <dbReference type="ARBA" id="ARBA00008705"/>
    </source>
</evidence>
<dbReference type="GO" id="GO:0031838">
    <property type="term" value="C:haptoglobin-hemoglobin complex"/>
    <property type="evidence" value="ECO:0007669"/>
    <property type="project" value="TreeGrafter"/>
</dbReference>
<dbReference type="Ensembl" id="ENSMAMT00000051861.1">
    <property type="protein sequence ID" value="ENSMAMP00000057262.1"/>
    <property type="gene ID" value="ENSMAMG00000026769.1"/>
</dbReference>
<dbReference type="RefSeq" id="XP_026179888.1">
    <property type="nucleotide sequence ID" value="XM_026324103.1"/>
</dbReference>
<dbReference type="PROSITE" id="PS01033">
    <property type="entry name" value="GLOBIN"/>
    <property type="match status" value="1"/>
</dbReference>
<dbReference type="PANTHER" id="PTHR11442:SF101">
    <property type="entry name" value="HEMOGLOBIN, BETA ADULT 2"/>
    <property type="match status" value="1"/>
</dbReference>
<dbReference type="AlphaFoldDB" id="A0A7N8XTC0"/>
<evidence type="ECO:0000256" key="2">
    <source>
        <dbReference type="ARBA" id="ARBA00022448"/>
    </source>
</evidence>